<comment type="caution">
    <text evidence="2">The sequence shown here is derived from an EMBL/GenBank/DDBJ whole genome shotgun (WGS) entry which is preliminary data.</text>
</comment>
<dbReference type="AlphaFoldDB" id="A0AAV4TB88"/>
<dbReference type="EMBL" id="BPLR01010870">
    <property type="protein sequence ID" value="GIY42596.1"/>
    <property type="molecule type" value="Genomic_DNA"/>
</dbReference>
<reference evidence="2 3" key="1">
    <citation type="submission" date="2021-06" db="EMBL/GenBank/DDBJ databases">
        <title>Caerostris extrusa draft genome.</title>
        <authorList>
            <person name="Kono N."/>
            <person name="Arakawa K."/>
        </authorList>
    </citation>
    <scope>NUCLEOTIDE SEQUENCE [LARGE SCALE GENOMIC DNA]</scope>
</reference>
<feature type="region of interest" description="Disordered" evidence="1">
    <location>
        <begin position="63"/>
        <end position="113"/>
    </location>
</feature>
<protein>
    <submittedName>
        <fullName evidence="2">Uncharacterized protein</fullName>
    </submittedName>
</protein>
<evidence type="ECO:0000256" key="1">
    <source>
        <dbReference type="SAM" id="MobiDB-lite"/>
    </source>
</evidence>
<organism evidence="2 3">
    <name type="scientific">Caerostris extrusa</name>
    <name type="common">Bark spider</name>
    <name type="synonym">Caerostris bankana</name>
    <dbReference type="NCBI Taxonomy" id="172846"/>
    <lineage>
        <taxon>Eukaryota</taxon>
        <taxon>Metazoa</taxon>
        <taxon>Ecdysozoa</taxon>
        <taxon>Arthropoda</taxon>
        <taxon>Chelicerata</taxon>
        <taxon>Arachnida</taxon>
        <taxon>Araneae</taxon>
        <taxon>Araneomorphae</taxon>
        <taxon>Entelegynae</taxon>
        <taxon>Araneoidea</taxon>
        <taxon>Araneidae</taxon>
        <taxon>Caerostris</taxon>
    </lineage>
</organism>
<gene>
    <name evidence="2" type="ORF">CEXT_811051</name>
</gene>
<proteinExistence type="predicted"/>
<dbReference type="Proteomes" id="UP001054945">
    <property type="component" value="Unassembled WGS sequence"/>
</dbReference>
<accession>A0AAV4TB88</accession>
<evidence type="ECO:0000313" key="2">
    <source>
        <dbReference type="EMBL" id="GIY42596.1"/>
    </source>
</evidence>
<sequence>MQKVVSEESENFCFNGLLVELTGGEHPLKSKRFESFKEADFDQREKKKNHLSTMSAAQLSTWQFSEHAAGDDRAAGRPRALLHHHPPPGPDPRDVPSKQPGSRTHPATAEGAARVSVVQGARHEEGDARQQDGHLQRRISGRVSSDNCILYTLGTGLNG</sequence>
<evidence type="ECO:0000313" key="3">
    <source>
        <dbReference type="Proteomes" id="UP001054945"/>
    </source>
</evidence>
<name>A0AAV4TB88_CAEEX</name>
<keyword evidence="3" id="KW-1185">Reference proteome</keyword>